<dbReference type="EMBL" id="KZ301988">
    <property type="protein sequence ID" value="PFH51459.1"/>
    <property type="molecule type" value="Genomic_DNA"/>
</dbReference>
<keyword evidence="5" id="KW-1185">Reference proteome</keyword>
<dbReference type="OrthoDB" id="4726at2759"/>
<feature type="compositionally biased region" description="Polar residues" evidence="2">
    <location>
        <begin position="7"/>
        <end position="22"/>
    </location>
</feature>
<dbReference type="PANTHER" id="PTHR15241:SF304">
    <property type="entry name" value="RRM DOMAIN-CONTAINING PROTEIN"/>
    <property type="match status" value="1"/>
</dbReference>
<protein>
    <recommendedName>
        <fullName evidence="3">RRM domain-containing protein</fullName>
    </recommendedName>
</protein>
<gene>
    <name evidence="4" type="ORF">AMATHDRAFT_40218</name>
</gene>
<feature type="region of interest" description="Disordered" evidence="2">
    <location>
        <begin position="1"/>
        <end position="52"/>
    </location>
</feature>
<accession>A0A2A9NLN9</accession>
<dbReference type="PANTHER" id="PTHR15241">
    <property type="entry name" value="TRANSFORMER-2-RELATED"/>
    <property type="match status" value="1"/>
</dbReference>
<dbReference type="PROSITE" id="PS50102">
    <property type="entry name" value="RRM"/>
    <property type="match status" value="1"/>
</dbReference>
<organism evidence="4 5">
    <name type="scientific">Amanita thiersii Skay4041</name>
    <dbReference type="NCBI Taxonomy" id="703135"/>
    <lineage>
        <taxon>Eukaryota</taxon>
        <taxon>Fungi</taxon>
        <taxon>Dikarya</taxon>
        <taxon>Basidiomycota</taxon>
        <taxon>Agaricomycotina</taxon>
        <taxon>Agaricomycetes</taxon>
        <taxon>Agaricomycetidae</taxon>
        <taxon>Agaricales</taxon>
        <taxon>Pluteineae</taxon>
        <taxon>Amanitaceae</taxon>
        <taxon>Amanita</taxon>
    </lineage>
</organism>
<name>A0A2A9NLN9_9AGAR</name>
<dbReference type="GO" id="GO:0003723">
    <property type="term" value="F:RNA binding"/>
    <property type="evidence" value="ECO:0007669"/>
    <property type="project" value="UniProtKB-UniRule"/>
</dbReference>
<dbReference type="InterPro" id="IPR035979">
    <property type="entry name" value="RBD_domain_sf"/>
</dbReference>
<dbReference type="Gene3D" id="3.30.70.330">
    <property type="match status" value="1"/>
</dbReference>
<dbReference type="InterPro" id="IPR012677">
    <property type="entry name" value="Nucleotide-bd_a/b_plait_sf"/>
</dbReference>
<evidence type="ECO:0000313" key="4">
    <source>
        <dbReference type="EMBL" id="PFH51459.1"/>
    </source>
</evidence>
<proteinExistence type="predicted"/>
<dbReference type="InterPro" id="IPR000504">
    <property type="entry name" value="RRM_dom"/>
</dbReference>
<dbReference type="SUPFAM" id="SSF54928">
    <property type="entry name" value="RNA-binding domain, RBD"/>
    <property type="match status" value="1"/>
</dbReference>
<reference evidence="4 5" key="1">
    <citation type="submission" date="2014-02" db="EMBL/GenBank/DDBJ databases">
        <title>Transposable element dynamics among asymbiotic and ectomycorrhizal Amanita fungi.</title>
        <authorList>
            <consortium name="DOE Joint Genome Institute"/>
            <person name="Hess J."/>
            <person name="Skrede I."/>
            <person name="Wolfe B."/>
            <person name="LaButti K."/>
            <person name="Ohm R.A."/>
            <person name="Grigoriev I.V."/>
            <person name="Pringle A."/>
        </authorList>
    </citation>
    <scope>NUCLEOTIDE SEQUENCE [LARGE SCALE GENOMIC DNA]</scope>
    <source>
        <strain evidence="4 5">SKay4041</strain>
    </source>
</reference>
<dbReference type="AlphaFoldDB" id="A0A2A9NLN9"/>
<evidence type="ECO:0000256" key="1">
    <source>
        <dbReference type="PROSITE-ProRule" id="PRU00176"/>
    </source>
</evidence>
<dbReference type="Proteomes" id="UP000242287">
    <property type="component" value="Unassembled WGS sequence"/>
</dbReference>
<feature type="domain" description="RRM" evidence="3">
    <location>
        <begin position="71"/>
        <end position="162"/>
    </location>
</feature>
<keyword evidence="1" id="KW-0694">RNA-binding</keyword>
<dbReference type="STRING" id="703135.A0A2A9NLN9"/>
<evidence type="ECO:0000259" key="3">
    <source>
        <dbReference type="PROSITE" id="PS50102"/>
    </source>
</evidence>
<evidence type="ECO:0000256" key="2">
    <source>
        <dbReference type="SAM" id="MobiDB-lite"/>
    </source>
</evidence>
<dbReference type="SMART" id="SM00360">
    <property type="entry name" value="RRM"/>
    <property type="match status" value="1"/>
</dbReference>
<sequence>MEPPYRSTGQDSTSHQKLNTQGIRERPPIISFDQGENEARRPRTSNLENKRSDAKDAFKKRQLCLLSNRLSFVYVGNLDSSISEKRLEEYFALCGKVTRVQVRCSRGQAVNIGVPVPHDVRTRRDSQYASIEFKDHKAVVRALGLDGTMLDGCKLVVSLSVAKLPEAQDIVELRISELRW</sequence>
<evidence type="ECO:0000313" key="5">
    <source>
        <dbReference type="Proteomes" id="UP000242287"/>
    </source>
</evidence>
<dbReference type="Pfam" id="PF00076">
    <property type="entry name" value="RRM_1"/>
    <property type="match status" value="1"/>
</dbReference>